<comment type="caution">
    <text evidence="1">The sequence shown here is derived from an EMBL/GenBank/DDBJ whole genome shotgun (WGS) entry which is preliminary data.</text>
</comment>
<dbReference type="Proteomes" id="UP000520156">
    <property type="component" value="Unassembled WGS sequence"/>
</dbReference>
<dbReference type="Pfam" id="PF20561">
    <property type="entry name" value="DUF6771"/>
    <property type="match status" value="1"/>
</dbReference>
<sequence>MRIDADQLTHAILAAPDWAHAALGSPDPRQRAAAARELALAVLADVPPFPPEDRQLPLAL</sequence>
<gene>
    <name evidence="1" type="ORF">H7F49_08250</name>
</gene>
<reference evidence="1 2" key="1">
    <citation type="submission" date="2020-08" db="EMBL/GenBank/DDBJ databases">
        <title>The genome sequence of Novosphingobium flavum 4Y4.</title>
        <authorList>
            <person name="Liu Y."/>
        </authorList>
    </citation>
    <scope>NUCLEOTIDE SEQUENCE [LARGE SCALE GENOMIC DNA]</scope>
    <source>
        <strain evidence="1 2">4Y4</strain>
    </source>
</reference>
<proteinExistence type="predicted"/>
<dbReference type="EMBL" id="JACLAU010000009">
    <property type="protein sequence ID" value="MBC2651693.1"/>
    <property type="molecule type" value="Genomic_DNA"/>
</dbReference>
<keyword evidence="2" id="KW-1185">Reference proteome</keyword>
<organism evidence="1 2">
    <name type="scientific">Novosphingobium aerophilum</name>
    <dbReference type="NCBI Taxonomy" id="2839843"/>
    <lineage>
        <taxon>Bacteria</taxon>
        <taxon>Pseudomonadati</taxon>
        <taxon>Pseudomonadota</taxon>
        <taxon>Alphaproteobacteria</taxon>
        <taxon>Sphingomonadales</taxon>
        <taxon>Sphingomonadaceae</taxon>
        <taxon>Novosphingobium</taxon>
    </lineage>
</organism>
<dbReference type="AlphaFoldDB" id="A0A7X1KBY7"/>
<evidence type="ECO:0000313" key="1">
    <source>
        <dbReference type="EMBL" id="MBC2651693.1"/>
    </source>
</evidence>
<dbReference type="InterPro" id="IPR046662">
    <property type="entry name" value="DUF6771"/>
</dbReference>
<evidence type="ECO:0000313" key="2">
    <source>
        <dbReference type="Proteomes" id="UP000520156"/>
    </source>
</evidence>
<name>A0A7X1KBY7_9SPHN</name>
<protein>
    <submittedName>
        <fullName evidence="1">Uncharacterized protein</fullName>
    </submittedName>
</protein>
<dbReference type="RefSeq" id="WP_185683112.1">
    <property type="nucleotide sequence ID" value="NZ_JACLAU010000009.1"/>
</dbReference>
<accession>A0A7X1KBY7</accession>